<evidence type="ECO:0000313" key="2">
    <source>
        <dbReference type="Proteomes" id="UP000015531"/>
    </source>
</evidence>
<gene>
    <name evidence="1" type="ORF">RLDS_27045</name>
</gene>
<accession>T0H2N7</accession>
<dbReference type="EMBL" id="ATDP01000110">
    <property type="protein sequence ID" value="EQB10641.1"/>
    <property type="molecule type" value="Genomic_DNA"/>
</dbReference>
<dbReference type="InterPro" id="IPR003787">
    <property type="entry name" value="Sulphur_relay_DsrE/F-like"/>
</dbReference>
<proteinExistence type="predicted"/>
<sequence length="121" mass="12416">MRALTIIVATPDPERFRGALMLAAAQAALGGAARIFLQLDAVALLRSPVAAPRDAGHEAAGLPPLKNLLEEAISLGVHLSACQSGMSLAGLSIADLPAGTDVTGPIALLQKLNEDERLVFA</sequence>
<organism evidence="1 2">
    <name type="scientific">Sphingobium lactosutens DS20</name>
    <dbReference type="NCBI Taxonomy" id="1331060"/>
    <lineage>
        <taxon>Bacteria</taxon>
        <taxon>Pseudomonadati</taxon>
        <taxon>Pseudomonadota</taxon>
        <taxon>Alphaproteobacteria</taxon>
        <taxon>Sphingomonadales</taxon>
        <taxon>Sphingomonadaceae</taxon>
        <taxon>Sphingobium</taxon>
    </lineage>
</organism>
<dbReference type="Pfam" id="PF02635">
    <property type="entry name" value="DsrE"/>
    <property type="match status" value="1"/>
</dbReference>
<dbReference type="AlphaFoldDB" id="T0H2N7"/>
<dbReference type="PATRIC" id="fig|1331060.3.peg.5261"/>
<keyword evidence="2" id="KW-1185">Reference proteome</keyword>
<comment type="caution">
    <text evidence="1">The sequence shown here is derived from an EMBL/GenBank/DDBJ whole genome shotgun (WGS) entry which is preliminary data.</text>
</comment>
<dbReference type="Proteomes" id="UP000015531">
    <property type="component" value="Unassembled WGS sequence"/>
</dbReference>
<dbReference type="OrthoDB" id="7472908at2"/>
<protein>
    <submittedName>
        <fullName evidence="1">Peroxiredoxin</fullName>
    </submittedName>
</protein>
<name>T0H2N7_9SPHN</name>
<dbReference type="SUPFAM" id="SSF75169">
    <property type="entry name" value="DsrEFH-like"/>
    <property type="match status" value="1"/>
</dbReference>
<dbReference type="Gene3D" id="3.40.1260.10">
    <property type="entry name" value="DsrEFH-like"/>
    <property type="match status" value="1"/>
</dbReference>
<dbReference type="InterPro" id="IPR027396">
    <property type="entry name" value="DsrEFH-like"/>
</dbReference>
<dbReference type="RefSeq" id="WP_021228834.1">
    <property type="nucleotide sequence ID" value="NZ_ATDP01000110.1"/>
</dbReference>
<dbReference type="eggNOG" id="COG2044">
    <property type="taxonomic scope" value="Bacteria"/>
</dbReference>
<evidence type="ECO:0000313" key="1">
    <source>
        <dbReference type="EMBL" id="EQB10641.1"/>
    </source>
</evidence>
<reference evidence="1 2" key="1">
    <citation type="journal article" date="2013" name="Genome Announc.">
        <title>Draft Genome Sequence of Sphingobium lactosutens Strain DS20T, Isolated from a Hexachlorocyclohexane Dumpsite.</title>
        <authorList>
            <person name="Kumar R."/>
            <person name="Dwivedi V."/>
            <person name="Negi V."/>
            <person name="Khurana J.P."/>
            <person name="Lal R."/>
        </authorList>
    </citation>
    <scope>NUCLEOTIDE SEQUENCE [LARGE SCALE GENOMIC DNA]</scope>
    <source>
        <strain evidence="1 2">DS20</strain>
    </source>
</reference>